<comment type="subcellular location">
    <subcellularLocation>
        <location evidence="1">Nucleus</location>
    </subcellularLocation>
</comment>
<dbReference type="GO" id="GO:0032259">
    <property type="term" value="P:methylation"/>
    <property type="evidence" value="ECO:0007669"/>
    <property type="project" value="UniProtKB-KW"/>
</dbReference>
<evidence type="ECO:0000259" key="12">
    <source>
        <dbReference type="PROSITE" id="PS50280"/>
    </source>
</evidence>
<evidence type="ECO:0000256" key="6">
    <source>
        <dbReference type="ARBA" id="ARBA00022853"/>
    </source>
</evidence>
<feature type="domain" description="SET" evidence="12">
    <location>
        <begin position="44"/>
        <end position="160"/>
    </location>
</feature>
<comment type="catalytic activity">
    <reaction evidence="10">
        <text>N(6),N(6)-dimethyl-L-lysyl(4)-[histone H3] + S-adenosyl-L-methionine = N(6),N(6),N(6)-trimethyl-L-lysyl(4)-[histone H3] + S-adenosyl-L-homocysteine + H(+)</text>
        <dbReference type="Rhea" id="RHEA:60272"/>
        <dbReference type="Rhea" id="RHEA-COMP:15537"/>
        <dbReference type="Rhea" id="RHEA-COMP:15540"/>
        <dbReference type="ChEBI" id="CHEBI:15378"/>
        <dbReference type="ChEBI" id="CHEBI:57856"/>
        <dbReference type="ChEBI" id="CHEBI:59789"/>
        <dbReference type="ChEBI" id="CHEBI:61961"/>
        <dbReference type="ChEBI" id="CHEBI:61976"/>
    </reaction>
</comment>
<reference evidence="16" key="2">
    <citation type="submission" date="2012-11" db="EMBL/GenBank/DDBJ databases">
        <authorList>
            <person name="Kuo A."/>
            <person name="Curtis B.A."/>
            <person name="Tanifuji G."/>
            <person name="Burki F."/>
            <person name="Gruber A."/>
            <person name="Irimia M."/>
            <person name="Maruyama S."/>
            <person name="Arias M.C."/>
            <person name="Ball S.G."/>
            <person name="Gile G.H."/>
            <person name="Hirakawa Y."/>
            <person name="Hopkins J.F."/>
            <person name="Rensing S.A."/>
            <person name="Schmutz J."/>
            <person name="Symeonidi A."/>
            <person name="Elias M."/>
            <person name="Eveleigh R.J."/>
            <person name="Herman E.K."/>
            <person name="Klute M.J."/>
            <person name="Nakayama T."/>
            <person name="Obornik M."/>
            <person name="Reyes-Prieto A."/>
            <person name="Armbrust E.V."/>
            <person name="Aves S.J."/>
            <person name="Beiko R.G."/>
            <person name="Coutinho P."/>
            <person name="Dacks J.B."/>
            <person name="Durnford D.G."/>
            <person name="Fast N.M."/>
            <person name="Green B.R."/>
            <person name="Grisdale C."/>
            <person name="Hempe F."/>
            <person name="Henrissat B."/>
            <person name="Hoppner M.P."/>
            <person name="Ishida K.-I."/>
            <person name="Kim E."/>
            <person name="Koreny L."/>
            <person name="Kroth P.G."/>
            <person name="Liu Y."/>
            <person name="Malik S.-B."/>
            <person name="Maier U.G."/>
            <person name="McRose D."/>
            <person name="Mock T."/>
            <person name="Neilson J.A."/>
            <person name="Onodera N.T."/>
            <person name="Poole A.M."/>
            <person name="Pritham E.J."/>
            <person name="Richards T.A."/>
            <person name="Rocap G."/>
            <person name="Roy S.W."/>
            <person name="Sarai C."/>
            <person name="Schaack S."/>
            <person name="Shirato S."/>
            <person name="Slamovits C.H."/>
            <person name="Spencer D.F."/>
            <person name="Suzuki S."/>
            <person name="Worden A.Z."/>
            <person name="Zauner S."/>
            <person name="Barry K."/>
            <person name="Bell C."/>
            <person name="Bharti A.K."/>
            <person name="Crow J.A."/>
            <person name="Grimwood J."/>
            <person name="Kramer R."/>
            <person name="Lindquist E."/>
            <person name="Lucas S."/>
            <person name="Salamov A."/>
            <person name="McFadden G.I."/>
            <person name="Lane C.E."/>
            <person name="Keeling P.J."/>
            <person name="Gray M.W."/>
            <person name="Grigoriev I.V."/>
            <person name="Archibald J.M."/>
        </authorList>
    </citation>
    <scope>NUCLEOTIDE SEQUENCE</scope>
    <source>
        <strain evidence="16">CCMP2712</strain>
    </source>
</reference>
<gene>
    <name evidence="14" type="ORF">GUITHDRAFT_66907</name>
</gene>
<dbReference type="PROSITE" id="PS50868">
    <property type="entry name" value="POST_SET"/>
    <property type="match status" value="1"/>
</dbReference>
<evidence type="ECO:0000313" key="14">
    <source>
        <dbReference type="EMBL" id="EKX50607.1"/>
    </source>
</evidence>
<feature type="compositionally biased region" description="Basic and acidic residues" evidence="11">
    <location>
        <begin position="8"/>
        <end position="17"/>
    </location>
</feature>
<reference evidence="14 16" key="1">
    <citation type="journal article" date="2012" name="Nature">
        <title>Algal genomes reveal evolutionary mosaicism and the fate of nucleomorphs.</title>
        <authorList>
            <consortium name="DOE Joint Genome Institute"/>
            <person name="Curtis B.A."/>
            <person name="Tanifuji G."/>
            <person name="Burki F."/>
            <person name="Gruber A."/>
            <person name="Irimia M."/>
            <person name="Maruyama S."/>
            <person name="Arias M.C."/>
            <person name="Ball S.G."/>
            <person name="Gile G.H."/>
            <person name="Hirakawa Y."/>
            <person name="Hopkins J.F."/>
            <person name="Kuo A."/>
            <person name="Rensing S.A."/>
            <person name="Schmutz J."/>
            <person name="Symeonidi A."/>
            <person name="Elias M."/>
            <person name="Eveleigh R.J."/>
            <person name="Herman E.K."/>
            <person name="Klute M.J."/>
            <person name="Nakayama T."/>
            <person name="Obornik M."/>
            <person name="Reyes-Prieto A."/>
            <person name="Armbrust E.V."/>
            <person name="Aves S.J."/>
            <person name="Beiko R.G."/>
            <person name="Coutinho P."/>
            <person name="Dacks J.B."/>
            <person name="Durnford D.G."/>
            <person name="Fast N.M."/>
            <person name="Green B.R."/>
            <person name="Grisdale C.J."/>
            <person name="Hempel F."/>
            <person name="Henrissat B."/>
            <person name="Hoppner M.P."/>
            <person name="Ishida K."/>
            <person name="Kim E."/>
            <person name="Koreny L."/>
            <person name="Kroth P.G."/>
            <person name="Liu Y."/>
            <person name="Malik S.B."/>
            <person name="Maier U.G."/>
            <person name="McRose D."/>
            <person name="Mock T."/>
            <person name="Neilson J.A."/>
            <person name="Onodera N.T."/>
            <person name="Poole A.M."/>
            <person name="Pritham E.J."/>
            <person name="Richards T.A."/>
            <person name="Rocap G."/>
            <person name="Roy S.W."/>
            <person name="Sarai C."/>
            <person name="Schaack S."/>
            <person name="Shirato S."/>
            <person name="Slamovits C.H."/>
            <person name="Spencer D.F."/>
            <person name="Suzuki S."/>
            <person name="Worden A.Z."/>
            <person name="Zauner S."/>
            <person name="Barry K."/>
            <person name="Bell C."/>
            <person name="Bharti A.K."/>
            <person name="Crow J.A."/>
            <person name="Grimwood J."/>
            <person name="Kramer R."/>
            <person name="Lindquist E."/>
            <person name="Lucas S."/>
            <person name="Salamov A."/>
            <person name="McFadden G.I."/>
            <person name="Lane C.E."/>
            <person name="Keeling P.J."/>
            <person name="Gray M.W."/>
            <person name="Grigoriev I.V."/>
            <person name="Archibald J.M."/>
        </authorList>
    </citation>
    <scope>NUCLEOTIDE SEQUENCE</scope>
    <source>
        <strain evidence="14 16">CCMP2712</strain>
    </source>
</reference>
<dbReference type="InterPro" id="IPR001214">
    <property type="entry name" value="SET_dom"/>
</dbReference>
<dbReference type="RefSeq" id="XP_005837587.1">
    <property type="nucleotide sequence ID" value="XM_005837530.1"/>
</dbReference>
<dbReference type="PANTHER" id="PTHR45814">
    <property type="entry name" value="HISTONE-LYSINE N-METHYLTRANSFERASE SETD1"/>
    <property type="match status" value="1"/>
</dbReference>
<feature type="domain" description="Post-SET" evidence="13">
    <location>
        <begin position="166"/>
        <end position="182"/>
    </location>
</feature>
<dbReference type="SUPFAM" id="SSF82199">
    <property type="entry name" value="SET domain"/>
    <property type="match status" value="1"/>
</dbReference>
<organism evidence="14">
    <name type="scientific">Guillardia theta (strain CCMP2712)</name>
    <name type="common">Cryptophyte</name>
    <dbReference type="NCBI Taxonomy" id="905079"/>
    <lineage>
        <taxon>Eukaryota</taxon>
        <taxon>Cryptophyceae</taxon>
        <taxon>Pyrenomonadales</taxon>
        <taxon>Geminigeraceae</taxon>
        <taxon>Guillardia</taxon>
    </lineage>
</organism>
<evidence type="ECO:0000256" key="5">
    <source>
        <dbReference type="ARBA" id="ARBA00022691"/>
    </source>
</evidence>
<evidence type="ECO:0000256" key="9">
    <source>
        <dbReference type="ARBA" id="ARBA00047583"/>
    </source>
</evidence>
<dbReference type="InterPro" id="IPR044570">
    <property type="entry name" value="Set1-like"/>
</dbReference>
<evidence type="ECO:0000256" key="3">
    <source>
        <dbReference type="ARBA" id="ARBA00022603"/>
    </source>
</evidence>
<name>L1JQ61_GUITC</name>
<dbReference type="SMART" id="SM00317">
    <property type="entry name" value="SET"/>
    <property type="match status" value="1"/>
</dbReference>
<keyword evidence="6" id="KW-0156">Chromatin regulator</keyword>
<dbReference type="PANTHER" id="PTHR45814:SF2">
    <property type="entry name" value="HISTONE-LYSINE N-METHYLTRANSFERASE SETD1"/>
    <property type="match status" value="1"/>
</dbReference>
<proteinExistence type="predicted"/>
<dbReference type="GeneID" id="17307258"/>
<dbReference type="OrthoDB" id="308383at2759"/>
<evidence type="ECO:0000313" key="16">
    <source>
        <dbReference type="Proteomes" id="UP000011087"/>
    </source>
</evidence>
<dbReference type="Proteomes" id="UP000011087">
    <property type="component" value="Unassembled WGS sequence"/>
</dbReference>
<dbReference type="EC" id="2.1.1.354" evidence="2"/>
<evidence type="ECO:0000256" key="11">
    <source>
        <dbReference type="SAM" id="MobiDB-lite"/>
    </source>
</evidence>
<evidence type="ECO:0000313" key="15">
    <source>
        <dbReference type="EnsemblProtists" id="EKX50607"/>
    </source>
</evidence>
<dbReference type="SMART" id="SM00508">
    <property type="entry name" value="PostSET"/>
    <property type="match status" value="1"/>
</dbReference>
<dbReference type="CDD" id="cd10518">
    <property type="entry name" value="SET_SETD1-like"/>
    <property type="match status" value="1"/>
</dbReference>
<dbReference type="AlphaFoldDB" id="L1JQ61"/>
<dbReference type="HOGENOM" id="CLU_020840_9_0_1"/>
<keyword evidence="4" id="KW-0808">Transferase</keyword>
<dbReference type="STRING" id="905079.L1JQ61"/>
<keyword evidence="16" id="KW-1185">Reference proteome</keyword>
<evidence type="ECO:0000256" key="10">
    <source>
        <dbReference type="ARBA" id="ARBA00049129"/>
    </source>
</evidence>
<feature type="region of interest" description="Disordered" evidence="11">
    <location>
        <begin position="1"/>
        <end position="26"/>
    </location>
</feature>
<protein>
    <recommendedName>
        <fullName evidence="2">[histone H3]-lysine(4) N-trimethyltransferase</fullName>
        <ecNumber evidence="2">2.1.1.354</ecNumber>
    </recommendedName>
</protein>
<dbReference type="KEGG" id="gtt:GUITHDRAFT_66907"/>
<comment type="catalytic activity">
    <reaction evidence="9">
        <text>N(6)-methyl-L-lysyl(4)-[histone H3] + S-adenosyl-L-methionine = N(6),N(6)-dimethyl-L-lysyl(4)-[histone H3] + S-adenosyl-L-homocysteine + H(+)</text>
        <dbReference type="Rhea" id="RHEA:60268"/>
        <dbReference type="Rhea" id="RHEA-COMP:15540"/>
        <dbReference type="Rhea" id="RHEA-COMP:15543"/>
        <dbReference type="ChEBI" id="CHEBI:15378"/>
        <dbReference type="ChEBI" id="CHEBI:57856"/>
        <dbReference type="ChEBI" id="CHEBI:59789"/>
        <dbReference type="ChEBI" id="CHEBI:61929"/>
        <dbReference type="ChEBI" id="CHEBI:61976"/>
    </reaction>
</comment>
<evidence type="ECO:0000256" key="4">
    <source>
        <dbReference type="ARBA" id="ARBA00022679"/>
    </source>
</evidence>
<dbReference type="EnsemblProtists" id="EKX50607">
    <property type="protein sequence ID" value="EKX50607"/>
    <property type="gene ID" value="GUITHDRAFT_66907"/>
</dbReference>
<accession>L1JQ61</accession>
<evidence type="ECO:0000256" key="2">
    <source>
        <dbReference type="ARBA" id="ARBA00012182"/>
    </source>
</evidence>
<evidence type="ECO:0000256" key="7">
    <source>
        <dbReference type="ARBA" id="ARBA00023242"/>
    </source>
</evidence>
<dbReference type="eggNOG" id="KOG1084">
    <property type="taxonomic scope" value="Eukaryota"/>
</dbReference>
<reference evidence="15" key="3">
    <citation type="submission" date="2015-06" db="UniProtKB">
        <authorList>
            <consortium name="EnsemblProtists"/>
        </authorList>
    </citation>
    <scope>IDENTIFICATION</scope>
</reference>
<comment type="catalytic activity">
    <reaction evidence="8">
        <text>L-lysyl(4)-[histone H3] + 3 S-adenosyl-L-methionine = N(6),N(6),N(6)-trimethyl-L-lysyl(4)-[histone H3] + 3 S-adenosyl-L-homocysteine + 3 H(+)</text>
        <dbReference type="Rhea" id="RHEA:60260"/>
        <dbReference type="Rhea" id="RHEA-COMP:15537"/>
        <dbReference type="Rhea" id="RHEA-COMP:15547"/>
        <dbReference type="ChEBI" id="CHEBI:15378"/>
        <dbReference type="ChEBI" id="CHEBI:29969"/>
        <dbReference type="ChEBI" id="CHEBI:57856"/>
        <dbReference type="ChEBI" id="CHEBI:59789"/>
        <dbReference type="ChEBI" id="CHEBI:61961"/>
        <dbReference type="EC" id="2.1.1.354"/>
    </reaction>
</comment>
<dbReference type="PaxDb" id="55529-EKX50607"/>
<dbReference type="GO" id="GO:0048188">
    <property type="term" value="C:Set1C/COMPASS complex"/>
    <property type="evidence" value="ECO:0007669"/>
    <property type="project" value="TreeGrafter"/>
</dbReference>
<keyword evidence="3" id="KW-0489">Methyltransferase</keyword>
<dbReference type="Gene3D" id="2.170.270.10">
    <property type="entry name" value="SET domain"/>
    <property type="match status" value="1"/>
</dbReference>
<dbReference type="EMBL" id="JH992978">
    <property type="protein sequence ID" value="EKX50607.1"/>
    <property type="molecule type" value="Genomic_DNA"/>
</dbReference>
<evidence type="ECO:0000256" key="8">
    <source>
        <dbReference type="ARBA" id="ARBA00047571"/>
    </source>
</evidence>
<keyword evidence="5" id="KW-0949">S-adenosyl-L-methionine</keyword>
<keyword evidence="7" id="KW-0539">Nucleus</keyword>
<dbReference type="OMA" id="EYECRCG"/>
<dbReference type="PROSITE" id="PS50280">
    <property type="entry name" value="SET"/>
    <property type="match status" value="1"/>
</dbReference>
<dbReference type="Pfam" id="PF00856">
    <property type="entry name" value="SET"/>
    <property type="match status" value="1"/>
</dbReference>
<evidence type="ECO:0000256" key="1">
    <source>
        <dbReference type="ARBA" id="ARBA00004123"/>
    </source>
</evidence>
<dbReference type="InterPro" id="IPR003616">
    <property type="entry name" value="Post-SET_dom"/>
</dbReference>
<dbReference type="InterPro" id="IPR046341">
    <property type="entry name" value="SET_dom_sf"/>
</dbReference>
<sequence>MSTAKVLRNAENEDARPDVANVGKPAKEEERSIKAKYLQLRSEPRTVVRRSPIHNLGLFATRRIDRNDMVIEYVGELIRPIVGDIRDDLALEKGKSTYMFRLDDNYIVDAMFAGNASRFINHCCDPNCYCQVVTVDGVKHIVLFAMRDIEADEEITYDYKLPIEEVKVICHCGSAKCRGYMN</sequence>
<evidence type="ECO:0000259" key="13">
    <source>
        <dbReference type="PROSITE" id="PS50868"/>
    </source>
</evidence>
<dbReference type="GO" id="GO:0140999">
    <property type="term" value="F:histone H3K4 trimethyltransferase activity"/>
    <property type="evidence" value="ECO:0007669"/>
    <property type="project" value="UniProtKB-EC"/>
</dbReference>